<organism evidence="1 2">
    <name type="scientific">Rotaria sordida</name>
    <dbReference type="NCBI Taxonomy" id="392033"/>
    <lineage>
        <taxon>Eukaryota</taxon>
        <taxon>Metazoa</taxon>
        <taxon>Spiralia</taxon>
        <taxon>Gnathifera</taxon>
        <taxon>Rotifera</taxon>
        <taxon>Eurotatoria</taxon>
        <taxon>Bdelloidea</taxon>
        <taxon>Philodinida</taxon>
        <taxon>Philodinidae</taxon>
        <taxon>Rotaria</taxon>
    </lineage>
</organism>
<name>A0A820FHU0_9BILA</name>
<sequence>MAFDQKINDKFQNLFSTPIPTMLQQRALYEKQLIQSIRYTLKEDNLILRRTADHMNIFYLGNRQNFEAKANEYLTKTDAYTVIIAMDGENDNQQQQLQNELNEMIESINFALKVLKSRKAIDDNITSRLLLHATNIKIPSLYFLPDVSKEDEMELLPFIISQHSVTSKIGKYLNRLLRPFADNIMKSTTFRHEADLIKKLNHYASMEHRLNSTTLFCTIKILNFNVLDIHKNMIDTVAYVLQDHPQTTNILKHISINTIKNLLQLFLYNNIFYYNDKIYTFTKGSPNAMPLTDTLSNIYIFEWQKLILKNIKQNELFG</sequence>
<reference evidence="1" key="1">
    <citation type="submission" date="2021-02" db="EMBL/GenBank/DDBJ databases">
        <authorList>
            <person name="Nowell W R."/>
        </authorList>
    </citation>
    <scope>NUCLEOTIDE SEQUENCE</scope>
</reference>
<dbReference type="Proteomes" id="UP000663874">
    <property type="component" value="Unassembled WGS sequence"/>
</dbReference>
<proteinExistence type="predicted"/>
<gene>
    <name evidence="1" type="ORF">FNK824_LOCUS39161</name>
</gene>
<dbReference type="EMBL" id="CAJOBE010024532">
    <property type="protein sequence ID" value="CAF4263230.1"/>
    <property type="molecule type" value="Genomic_DNA"/>
</dbReference>
<evidence type="ECO:0000313" key="2">
    <source>
        <dbReference type="Proteomes" id="UP000663874"/>
    </source>
</evidence>
<dbReference type="AlphaFoldDB" id="A0A820FHU0"/>
<comment type="caution">
    <text evidence="1">The sequence shown here is derived from an EMBL/GenBank/DDBJ whole genome shotgun (WGS) entry which is preliminary data.</text>
</comment>
<evidence type="ECO:0000313" key="1">
    <source>
        <dbReference type="EMBL" id="CAF4263230.1"/>
    </source>
</evidence>
<accession>A0A820FHU0</accession>
<feature type="non-terminal residue" evidence="1">
    <location>
        <position position="1"/>
    </location>
</feature>
<protein>
    <submittedName>
        <fullName evidence="1">Uncharacterized protein</fullName>
    </submittedName>
</protein>